<gene>
    <name evidence="2" type="ORF">ACFFH7_24010</name>
</gene>
<evidence type="ECO:0000313" key="3">
    <source>
        <dbReference type="Proteomes" id="UP001589810"/>
    </source>
</evidence>
<comment type="caution">
    <text evidence="2">The sequence shown here is derived from an EMBL/GenBank/DDBJ whole genome shotgun (WGS) entry which is preliminary data.</text>
</comment>
<organism evidence="2 3">
    <name type="scientific">Kutzneria chonburiensis</name>
    <dbReference type="NCBI Taxonomy" id="1483604"/>
    <lineage>
        <taxon>Bacteria</taxon>
        <taxon>Bacillati</taxon>
        <taxon>Actinomycetota</taxon>
        <taxon>Actinomycetes</taxon>
        <taxon>Pseudonocardiales</taxon>
        <taxon>Pseudonocardiaceae</taxon>
        <taxon>Kutzneria</taxon>
    </lineage>
</organism>
<keyword evidence="1" id="KW-0812">Transmembrane</keyword>
<reference evidence="2 3" key="1">
    <citation type="submission" date="2024-09" db="EMBL/GenBank/DDBJ databases">
        <authorList>
            <person name="Sun Q."/>
            <person name="Mori K."/>
        </authorList>
    </citation>
    <scope>NUCLEOTIDE SEQUENCE [LARGE SCALE GENOMIC DNA]</scope>
    <source>
        <strain evidence="2 3">TBRC 1432</strain>
    </source>
</reference>
<sequence length="182" mass="18561">MAKERRRRAYLPAGIVILAVLGGGQYYLSNIFAPADTGSGPGGSNSGGAAGAGTPTTTYQLPDLAVNDVYKLIAPPATADRVCDSVFTPQGGNQFAADLGAPTCQQAVALAAATVTNPSAYKKTTVPASAIQMHGEDSATISSCALDVQGGERLGTFLLTRAQNGWYISGHQKDPSPCATAN</sequence>
<protein>
    <submittedName>
        <fullName evidence="2">Uncharacterized protein</fullName>
    </submittedName>
</protein>
<dbReference type="Proteomes" id="UP001589810">
    <property type="component" value="Unassembled WGS sequence"/>
</dbReference>
<dbReference type="EMBL" id="JBHLUD010000007">
    <property type="protein sequence ID" value="MFC0544594.1"/>
    <property type="molecule type" value="Genomic_DNA"/>
</dbReference>
<accession>A0ABV6MWD3</accession>
<feature type="transmembrane region" description="Helical" evidence="1">
    <location>
        <begin position="9"/>
        <end position="28"/>
    </location>
</feature>
<keyword evidence="1" id="KW-0472">Membrane</keyword>
<evidence type="ECO:0000313" key="2">
    <source>
        <dbReference type="EMBL" id="MFC0544594.1"/>
    </source>
</evidence>
<dbReference type="RefSeq" id="WP_273936061.1">
    <property type="nucleotide sequence ID" value="NZ_CP097263.1"/>
</dbReference>
<proteinExistence type="predicted"/>
<evidence type="ECO:0000256" key="1">
    <source>
        <dbReference type="SAM" id="Phobius"/>
    </source>
</evidence>
<name>A0ABV6MWD3_9PSEU</name>
<keyword evidence="1" id="KW-1133">Transmembrane helix</keyword>
<keyword evidence="3" id="KW-1185">Reference proteome</keyword>